<dbReference type="Proteomes" id="UP001500730">
    <property type="component" value="Unassembled WGS sequence"/>
</dbReference>
<accession>A0ABN3LAS6</accession>
<comment type="similarity">
    <text evidence="2">Belongs to the ComB family.</text>
</comment>
<dbReference type="InterPro" id="IPR005238">
    <property type="entry name" value="ComB-like"/>
</dbReference>
<name>A0ABN3LAS6_9MICO</name>
<proteinExistence type="inferred from homology"/>
<comment type="catalytic activity">
    <reaction evidence="7">
        <text>(2R)-O-phospho-3-sulfolactate + H2O = (2R)-3-sulfolactate + phosphate</text>
        <dbReference type="Rhea" id="RHEA:23416"/>
        <dbReference type="ChEBI" id="CHEBI:15377"/>
        <dbReference type="ChEBI" id="CHEBI:15597"/>
        <dbReference type="ChEBI" id="CHEBI:43474"/>
        <dbReference type="ChEBI" id="CHEBI:58738"/>
        <dbReference type="EC" id="3.1.3.71"/>
    </reaction>
</comment>
<dbReference type="RefSeq" id="WP_344254541.1">
    <property type="nucleotide sequence ID" value="NZ_BAAARE010000007.1"/>
</dbReference>
<evidence type="ECO:0000256" key="7">
    <source>
        <dbReference type="ARBA" id="ARBA00033711"/>
    </source>
</evidence>
<evidence type="ECO:0000256" key="1">
    <source>
        <dbReference type="ARBA" id="ARBA00001946"/>
    </source>
</evidence>
<dbReference type="PANTHER" id="PTHR37311:SF1">
    <property type="entry name" value="2-PHOSPHOSULFOLACTATE PHOSPHATASE-RELATED"/>
    <property type="match status" value="1"/>
</dbReference>
<reference evidence="8 9" key="1">
    <citation type="journal article" date="2019" name="Int. J. Syst. Evol. Microbiol.">
        <title>The Global Catalogue of Microorganisms (GCM) 10K type strain sequencing project: providing services to taxonomists for standard genome sequencing and annotation.</title>
        <authorList>
            <consortium name="The Broad Institute Genomics Platform"/>
            <consortium name="The Broad Institute Genome Sequencing Center for Infectious Disease"/>
            <person name="Wu L."/>
            <person name="Ma J."/>
        </authorList>
    </citation>
    <scope>NUCLEOTIDE SEQUENCE [LARGE SCALE GENOMIC DNA]</scope>
    <source>
        <strain evidence="8 9">JCM 16259</strain>
    </source>
</reference>
<evidence type="ECO:0000256" key="5">
    <source>
        <dbReference type="ARBA" id="ARBA00022801"/>
    </source>
</evidence>
<keyword evidence="9" id="KW-1185">Reference proteome</keyword>
<dbReference type="SUPFAM" id="SSF142823">
    <property type="entry name" value="ComB-like"/>
    <property type="match status" value="1"/>
</dbReference>
<evidence type="ECO:0000256" key="3">
    <source>
        <dbReference type="ARBA" id="ARBA00012953"/>
    </source>
</evidence>
<evidence type="ECO:0000313" key="9">
    <source>
        <dbReference type="Proteomes" id="UP001500730"/>
    </source>
</evidence>
<evidence type="ECO:0000313" key="8">
    <source>
        <dbReference type="EMBL" id="GAA2480932.1"/>
    </source>
</evidence>
<dbReference type="InterPro" id="IPR036702">
    <property type="entry name" value="ComB-like_sf"/>
</dbReference>
<gene>
    <name evidence="8" type="ORF">GCM10009858_18200</name>
</gene>
<organism evidence="8 9">
    <name type="scientific">Terrabacter carboxydivorans</name>
    <dbReference type="NCBI Taxonomy" id="619730"/>
    <lineage>
        <taxon>Bacteria</taxon>
        <taxon>Bacillati</taxon>
        <taxon>Actinomycetota</taxon>
        <taxon>Actinomycetes</taxon>
        <taxon>Micrococcales</taxon>
        <taxon>Intrasporangiaceae</taxon>
        <taxon>Terrabacter</taxon>
    </lineage>
</organism>
<comment type="cofactor">
    <cofactor evidence="1">
        <name>Mg(2+)</name>
        <dbReference type="ChEBI" id="CHEBI:18420"/>
    </cofactor>
</comment>
<dbReference type="PANTHER" id="PTHR37311">
    <property type="entry name" value="2-PHOSPHOSULFOLACTATE PHOSPHATASE-RELATED"/>
    <property type="match status" value="1"/>
</dbReference>
<keyword evidence="5" id="KW-0378">Hydrolase</keyword>
<sequence>MEPAAAVHSQDRHVVRLDWGPVAAEALTRYAVASGAPVCAVVVDVLSFTTCVSVAVDTGIRVHPYRWQDESAQAYADERGAVLAGPRSATRAEGAVSLSPASIRSAGERGGLDDLVLPSPNGSTISALLADAGADVVAASLRNSGAVAAWLVDWLQASSGSRAQPAVVVVPGGERWPDGSLRPAVEDLWGAGAVVAALAARLEHRGGPLLLSPEAEAAGAAWLAVEDRPVEALVACSSGRELVEQGWPDDVTIAAEVNSSDVVPVLTDGVYTRHTA</sequence>
<evidence type="ECO:0000256" key="2">
    <source>
        <dbReference type="ARBA" id="ARBA00009997"/>
    </source>
</evidence>
<comment type="caution">
    <text evidence="8">The sequence shown here is derived from an EMBL/GenBank/DDBJ whole genome shotgun (WGS) entry which is preliminary data.</text>
</comment>
<dbReference type="Gene3D" id="3.90.1560.10">
    <property type="entry name" value="ComB-like"/>
    <property type="match status" value="1"/>
</dbReference>
<evidence type="ECO:0000256" key="6">
    <source>
        <dbReference type="ARBA" id="ARBA00022842"/>
    </source>
</evidence>
<dbReference type="EMBL" id="BAAARE010000007">
    <property type="protein sequence ID" value="GAA2480932.1"/>
    <property type="molecule type" value="Genomic_DNA"/>
</dbReference>
<dbReference type="Pfam" id="PF04029">
    <property type="entry name" value="2-ph_phosp"/>
    <property type="match status" value="1"/>
</dbReference>
<dbReference type="EC" id="3.1.3.71" evidence="3"/>
<protein>
    <recommendedName>
        <fullName evidence="4">Probable 2-phosphosulfolactate phosphatase</fullName>
        <ecNumber evidence="3">3.1.3.71</ecNumber>
    </recommendedName>
</protein>
<keyword evidence="6" id="KW-0460">Magnesium</keyword>
<evidence type="ECO:0000256" key="4">
    <source>
        <dbReference type="ARBA" id="ARBA00021948"/>
    </source>
</evidence>